<dbReference type="Proteomes" id="UP000254467">
    <property type="component" value="Unassembled WGS sequence"/>
</dbReference>
<protein>
    <submittedName>
        <fullName evidence="1">Transcriptional regulator</fullName>
    </submittedName>
</protein>
<dbReference type="EMBL" id="UFXQ01000001">
    <property type="protein sequence ID" value="STC69808.1"/>
    <property type="molecule type" value="Genomic_DNA"/>
</dbReference>
<gene>
    <name evidence="1" type="ORF">NCTC11862_01607</name>
</gene>
<dbReference type="Gene3D" id="1.10.357.10">
    <property type="entry name" value="Tetracycline Repressor, domain 2"/>
    <property type="match status" value="1"/>
</dbReference>
<dbReference type="SUPFAM" id="SSF46689">
    <property type="entry name" value="Homeodomain-like"/>
    <property type="match status" value="1"/>
</dbReference>
<dbReference type="OrthoDB" id="5181477at2"/>
<reference evidence="1 2" key="1">
    <citation type="submission" date="2018-06" db="EMBL/GenBank/DDBJ databases">
        <authorList>
            <consortium name="Pathogen Informatics"/>
            <person name="Doyle S."/>
        </authorList>
    </citation>
    <scope>NUCLEOTIDE SEQUENCE [LARGE SCALE GENOMIC DNA]</scope>
    <source>
        <strain evidence="1 2">NCTC11862</strain>
    </source>
</reference>
<dbReference type="InterPro" id="IPR036271">
    <property type="entry name" value="Tet_transcr_reg_TetR-rel_C_sf"/>
</dbReference>
<dbReference type="RefSeq" id="WP_018581419.1">
    <property type="nucleotide sequence ID" value="NZ_LDYD01000007.1"/>
</dbReference>
<evidence type="ECO:0000313" key="1">
    <source>
        <dbReference type="EMBL" id="STC69808.1"/>
    </source>
</evidence>
<organism evidence="1 2">
    <name type="scientific">Corynebacterium pilosum</name>
    <dbReference type="NCBI Taxonomy" id="35756"/>
    <lineage>
        <taxon>Bacteria</taxon>
        <taxon>Bacillati</taxon>
        <taxon>Actinomycetota</taxon>
        <taxon>Actinomycetes</taxon>
        <taxon>Mycobacteriales</taxon>
        <taxon>Corynebacteriaceae</taxon>
        <taxon>Corynebacterium</taxon>
    </lineage>
</organism>
<keyword evidence="2" id="KW-1185">Reference proteome</keyword>
<proteinExistence type="predicted"/>
<sequence>MLTPRQESLLLKIRSDFLEHGFSGFTIDGATRTYRCSKATLYALGATRDDVVKRAIVSYFREITQHTDEALASGTGPTDAIRRYFDAIAQSTAIASATFWRDMAAEEVSREIYSTNTQAAAVKLARTIEVGVREGEFRGLDPQFTASMVSTALEAIQQQRTPASTPTPEAYRELGKMLLTGISLPPIQP</sequence>
<evidence type="ECO:0000313" key="2">
    <source>
        <dbReference type="Proteomes" id="UP000254467"/>
    </source>
</evidence>
<dbReference type="SUPFAM" id="SSF48498">
    <property type="entry name" value="Tetracyclin repressor-like, C-terminal domain"/>
    <property type="match status" value="1"/>
</dbReference>
<dbReference type="InterPro" id="IPR009057">
    <property type="entry name" value="Homeodomain-like_sf"/>
</dbReference>
<accession>A0A376CQ70</accession>
<dbReference type="AlphaFoldDB" id="A0A376CQ70"/>
<dbReference type="STRING" id="35756.GCA_001044155_02064"/>
<name>A0A376CQ70_9CORY</name>